<dbReference type="InterPro" id="IPR011249">
    <property type="entry name" value="Metalloenz_LuxS/M16"/>
</dbReference>
<dbReference type="GO" id="GO:0046872">
    <property type="term" value="F:metal ion binding"/>
    <property type="evidence" value="ECO:0007669"/>
    <property type="project" value="InterPro"/>
</dbReference>
<sequence length="158" mass="18048">MERKFIEIKGIKIPVIYEKDSSLPIISMQLVFRVAGSIQNNNNFGLAKFCEKIMNEGTKKDGVSEFYKKLDMRAISLYVGCGFETLSISLDLLKEHFEFGLKAIKELLSDPNLDKNTIEKLKIITSSEILNLNSDFDYLAKTELNKILYEGSIYHILI</sequence>
<dbReference type="RefSeq" id="WP_235610079.1">
    <property type="nucleotide sequence ID" value="NZ_CP043427.1"/>
</dbReference>
<feature type="domain" description="Peptidase M16 N-terminal" evidence="1">
    <location>
        <begin position="15"/>
        <end position="150"/>
    </location>
</feature>
<dbReference type="AlphaFoldDB" id="A0A381DLE4"/>
<dbReference type="Pfam" id="PF00675">
    <property type="entry name" value="Peptidase_M16"/>
    <property type="match status" value="1"/>
</dbReference>
<dbReference type="InterPro" id="IPR011765">
    <property type="entry name" value="Pept_M16_N"/>
</dbReference>
<dbReference type="Proteomes" id="UP000254920">
    <property type="component" value="Unassembled WGS sequence"/>
</dbReference>
<dbReference type="SUPFAM" id="SSF63411">
    <property type="entry name" value="LuxS/MPP-like metallohydrolase"/>
    <property type="match status" value="1"/>
</dbReference>
<keyword evidence="2" id="KW-0645">Protease</keyword>
<evidence type="ECO:0000259" key="1">
    <source>
        <dbReference type="Pfam" id="PF00675"/>
    </source>
</evidence>
<proteinExistence type="predicted"/>
<gene>
    <name evidence="2" type="ORF">NCTC12475_01681</name>
</gene>
<reference evidence="2 3" key="1">
    <citation type="submission" date="2018-06" db="EMBL/GenBank/DDBJ databases">
        <authorList>
            <consortium name="Pathogen Informatics"/>
            <person name="Doyle S."/>
        </authorList>
    </citation>
    <scope>NUCLEOTIDE SEQUENCE [LARGE SCALE GENOMIC DNA]</scope>
    <source>
        <strain evidence="2 3">NCTC12475</strain>
    </source>
</reference>
<dbReference type="Gene3D" id="3.30.830.10">
    <property type="entry name" value="Metalloenzyme, LuxS/M16 peptidase-like"/>
    <property type="match status" value="1"/>
</dbReference>
<evidence type="ECO:0000313" key="3">
    <source>
        <dbReference type="Proteomes" id="UP000254920"/>
    </source>
</evidence>
<keyword evidence="3" id="KW-1185">Reference proteome</keyword>
<organism evidence="2 3">
    <name type="scientific">Campylobacter sputorum subsp. sputorum</name>
    <dbReference type="NCBI Taxonomy" id="32024"/>
    <lineage>
        <taxon>Bacteria</taxon>
        <taxon>Pseudomonadati</taxon>
        <taxon>Campylobacterota</taxon>
        <taxon>Epsilonproteobacteria</taxon>
        <taxon>Campylobacterales</taxon>
        <taxon>Campylobacteraceae</taxon>
        <taxon>Campylobacter</taxon>
    </lineage>
</organism>
<dbReference type="GO" id="GO:0008233">
    <property type="term" value="F:peptidase activity"/>
    <property type="evidence" value="ECO:0007669"/>
    <property type="project" value="UniProtKB-KW"/>
</dbReference>
<dbReference type="GeneID" id="93091592"/>
<dbReference type="EMBL" id="UFVD01000001">
    <property type="protein sequence ID" value="SUX11455.1"/>
    <property type="molecule type" value="Genomic_DNA"/>
</dbReference>
<evidence type="ECO:0000313" key="2">
    <source>
        <dbReference type="EMBL" id="SUX11455.1"/>
    </source>
</evidence>
<dbReference type="GO" id="GO:0006508">
    <property type="term" value="P:proteolysis"/>
    <property type="evidence" value="ECO:0007669"/>
    <property type="project" value="UniProtKB-KW"/>
</dbReference>
<accession>A0A381DLE4</accession>
<name>A0A381DLE4_9BACT</name>
<keyword evidence="2" id="KW-0378">Hydrolase</keyword>
<protein>
    <submittedName>
        <fullName evidence="2">Processing protease</fullName>
    </submittedName>
</protein>